<protein>
    <submittedName>
        <fullName evidence="2">Alpha-methylacyl-CoA racemase</fullName>
        <ecNumber evidence="2">5.1.99.4</ecNumber>
    </submittedName>
</protein>
<dbReference type="RefSeq" id="WP_183932805.1">
    <property type="nucleotide sequence ID" value="NZ_JACICF010000001.1"/>
</dbReference>
<keyword evidence="3" id="KW-1185">Reference proteome</keyword>
<feature type="compositionally biased region" description="Pro residues" evidence="1">
    <location>
        <begin position="327"/>
        <end position="346"/>
    </location>
</feature>
<dbReference type="InterPro" id="IPR003673">
    <property type="entry name" value="CoA-Trfase_fam_III"/>
</dbReference>
<gene>
    <name evidence="2" type="ORF">FHS50_000485</name>
</gene>
<reference evidence="2 3" key="1">
    <citation type="submission" date="2020-08" db="EMBL/GenBank/DDBJ databases">
        <title>Genomic Encyclopedia of Type Strains, Phase IV (KMG-IV): sequencing the most valuable type-strain genomes for metagenomic binning, comparative biology and taxonomic classification.</title>
        <authorList>
            <person name="Goeker M."/>
        </authorList>
    </citation>
    <scope>NUCLEOTIDE SEQUENCE [LARGE SCALE GENOMIC DNA]</scope>
    <source>
        <strain evidence="2 3">DSM 24194</strain>
    </source>
</reference>
<dbReference type="Gene3D" id="3.40.50.10540">
    <property type="entry name" value="Crotonobetainyl-coa:carnitine coa-transferase, domain 1"/>
    <property type="match status" value="1"/>
</dbReference>
<dbReference type="SUPFAM" id="SSF89796">
    <property type="entry name" value="CoA-transferase family III (CaiB/BaiF)"/>
    <property type="match status" value="1"/>
</dbReference>
<evidence type="ECO:0000313" key="2">
    <source>
        <dbReference type="EMBL" id="MBB3763462.1"/>
    </source>
</evidence>
<sequence length="371" mass="39360">MTGPLSGLRIIELAGLGPGPFAAMMLADHGAEVIRIEREGLISVPGDPMLRGRRSIALDLKWEHCRTAFTRLVESADGLIDPFRPGKLEALGLGPDRLQSLNPRLVIGRISGWGQYGPRRDEAGHDINYLALSGLLDAIGPADRPAVPLNLVADYAGGGMMLAFSMAACLREMAAGADKGRVIDCAMSDGAALVGSLMFALRNAGQWTHAREANLLDGGAPIYGCYRCADGRFLALGAIEPQFHREFLTLVGLVDDPRFASLLDRNQWPVQRAAIAAAIEAKPLDHWTAIFEGSDVCVTPVLALDEAVRDPHHVARGSFAEGALGPVPAPAPRYGPEPAPLAPPHRPGADGAAVLAELGFDEEEIEAMLSP</sequence>
<dbReference type="EMBL" id="JACICF010000001">
    <property type="protein sequence ID" value="MBB3763462.1"/>
    <property type="molecule type" value="Genomic_DNA"/>
</dbReference>
<comment type="caution">
    <text evidence="2">The sequence shown here is derived from an EMBL/GenBank/DDBJ whole genome shotgun (WGS) entry which is preliminary data.</text>
</comment>
<dbReference type="EC" id="5.1.99.4" evidence="2"/>
<dbReference type="Proteomes" id="UP000578569">
    <property type="component" value="Unassembled WGS sequence"/>
</dbReference>
<dbReference type="GO" id="GO:0008111">
    <property type="term" value="F:alpha-methylacyl-CoA racemase activity"/>
    <property type="evidence" value="ECO:0007669"/>
    <property type="project" value="UniProtKB-EC"/>
</dbReference>
<evidence type="ECO:0000313" key="3">
    <source>
        <dbReference type="Proteomes" id="UP000578569"/>
    </source>
</evidence>
<dbReference type="InterPro" id="IPR050509">
    <property type="entry name" value="CoA-transferase_III"/>
</dbReference>
<organism evidence="2 3">
    <name type="scientific">Sphingomicrobium lutaoense</name>
    <dbReference type="NCBI Taxonomy" id="515949"/>
    <lineage>
        <taxon>Bacteria</taxon>
        <taxon>Pseudomonadati</taxon>
        <taxon>Pseudomonadota</taxon>
        <taxon>Alphaproteobacteria</taxon>
        <taxon>Sphingomonadales</taxon>
        <taxon>Sphingomonadaceae</taxon>
        <taxon>Sphingomicrobium</taxon>
    </lineage>
</organism>
<feature type="region of interest" description="Disordered" evidence="1">
    <location>
        <begin position="327"/>
        <end position="352"/>
    </location>
</feature>
<name>A0A839Z1B1_9SPHN</name>
<dbReference type="PANTHER" id="PTHR48228">
    <property type="entry name" value="SUCCINYL-COA--D-CITRAMALATE COA-TRANSFERASE"/>
    <property type="match status" value="1"/>
</dbReference>
<dbReference type="Pfam" id="PF02515">
    <property type="entry name" value="CoA_transf_3"/>
    <property type="match status" value="1"/>
</dbReference>
<accession>A0A839Z1B1</accession>
<dbReference type="PANTHER" id="PTHR48228:SF5">
    <property type="entry name" value="ALPHA-METHYLACYL-COA RACEMASE"/>
    <property type="match status" value="1"/>
</dbReference>
<dbReference type="InterPro" id="IPR023606">
    <property type="entry name" value="CoA-Trfase_III_dom_1_sf"/>
</dbReference>
<dbReference type="InterPro" id="IPR044855">
    <property type="entry name" value="CoA-Trfase_III_dom3_sf"/>
</dbReference>
<dbReference type="Gene3D" id="3.30.1540.10">
    <property type="entry name" value="formyl-coa transferase, domain 3"/>
    <property type="match status" value="1"/>
</dbReference>
<dbReference type="AlphaFoldDB" id="A0A839Z1B1"/>
<evidence type="ECO:0000256" key="1">
    <source>
        <dbReference type="SAM" id="MobiDB-lite"/>
    </source>
</evidence>
<keyword evidence="2" id="KW-0413">Isomerase</keyword>
<proteinExistence type="predicted"/>